<dbReference type="InterPro" id="IPR050272">
    <property type="entry name" value="Isochorismatase-like_hydrls"/>
</dbReference>
<dbReference type="PANTHER" id="PTHR43540">
    <property type="entry name" value="PEROXYUREIDOACRYLATE/UREIDOACRYLATE AMIDOHYDROLASE-RELATED"/>
    <property type="match status" value="1"/>
</dbReference>
<dbReference type="GO" id="GO:0016787">
    <property type="term" value="F:hydrolase activity"/>
    <property type="evidence" value="ECO:0007669"/>
    <property type="project" value="UniProtKB-KW"/>
</dbReference>
<evidence type="ECO:0000259" key="3">
    <source>
        <dbReference type="Pfam" id="PF00857"/>
    </source>
</evidence>
<evidence type="ECO:0000313" key="5">
    <source>
        <dbReference type="Proteomes" id="UP001437460"/>
    </source>
</evidence>
<feature type="domain" description="Isochorismatase-like" evidence="3">
    <location>
        <begin position="15"/>
        <end position="175"/>
    </location>
</feature>
<dbReference type="CDD" id="cd00431">
    <property type="entry name" value="cysteine_hydrolases"/>
    <property type="match status" value="1"/>
</dbReference>
<dbReference type="PANTHER" id="PTHR43540:SF10">
    <property type="entry name" value="ISOCHORISMATASE"/>
    <property type="match status" value="1"/>
</dbReference>
<comment type="caution">
    <text evidence="4">The sequence shown here is derived from an EMBL/GenBank/DDBJ whole genome shotgun (WGS) entry which is preliminary data.</text>
</comment>
<reference evidence="4 5" key="1">
    <citation type="submission" date="2024-03" db="EMBL/GenBank/DDBJ databases">
        <title>Human intestinal bacterial collection.</title>
        <authorList>
            <person name="Pauvert C."/>
            <person name="Hitch T.C.A."/>
            <person name="Clavel T."/>
        </authorList>
    </citation>
    <scope>NUCLEOTIDE SEQUENCE [LARGE SCALE GENOMIC DNA]</scope>
    <source>
        <strain evidence="4 5">CLA-AP-H27</strain>
    </source>
</reference>
<dbReference type="InterPro" id="IPR036380">
    <property type="entry name" value="Isochorismatase-like_sf"/>
</dbReference>
<accession>A0ABV1HKW8</accession>
<keyword evidence="2 4" id="KW-0378">Hydrolase</keyword>
<evidence type="ECO:0000256" key="2">
    <source>
        <dbReference type="ARBA" id="ARBA00022801"/>
    </source>
</evidence>
<evidence type="ECO:0000256" key="1">
    <source>
        <dbReference type="ARBA" id="ARBA00006336"/>
    </source>
</evidence>
<gene>
    <name evidence="4" type="ORF">WMO41_07310</name>
</gene>
<evidence type="ECO:0000313" key="4">
    <source>
        <dbReference type="EMBL" id="MEQ2562971.1"/>
    </source>
</evidence>
<comment type="similarity">
    <text evidence="1">Belongs to the isochorismatase family.</text>
</comment>
<proteinExistence type="inferred from homology"/>
<dbReference type="Proteomes" id="UP001437460">
    <property type="component" value="Unassembled WGS sequence"/>
</dbReference>
<dbReference type="Gene3D" id="3.40.50.850">
    <property type="entry name" value="Isochorismatase-like"/>
    <property type="match status" value="1"/>
</dbReference>
<keyword evidence="5" id="KW-1185">Reference proteome</keyword>
<dbReference type="Pfam" id="PF00857">
    <property type="entry name" value="Isochorismatase"/>
    <property type="match status" value="1"/>
</dbReference>
<protein>
    <submittedName>
        <fullName evidence="4">Isochorismatase family cysteine hydrolase</fullName>
        <ecNumber evidence="4">3.-.-.-</ecNumber>
    </submittedName>
</protein>
<dbReference type="RefSeq" id="WP_349229187.1">
    <property type="nucleotide sequence ID" value="NZ_JBBMFJ010000012.1"/>
</dbReference>
<dbReference type="EC" id="3.-.-.-" evidence="4"/>
<name>A0ABV1HKW8_9FIRM</name>
<dbReference type="EMBL" id="JBBMFJ010000012">
    <property type="protein sequence ID" value="MEQ2562971.1"/>
    <property type="molecule type" value="Genomic_DNA"/>
</dbReference>
<organism evidence="4 5">
    <name type="scientific">Ventrimonas faecis</name>
    <dbReference type="NCBI Taxonomy" id="3133170"/>
    <lineage>
        <taxon>Bacteria</taxon>
        <taxon>Bacillati</taxon>
        <taxon>Bacillota</taxon>
        <taxon>Clostridia</taxon>
        <taxon>Lachnospirales</taxon>
        <taxon>Lachnospiraceae</taxon>
        <taxon>Ventrimonas</taxon>
    </lineage>
</organism>
<sequence length="179" mass="19970">MHNLGKREERGIGKVLIVIDMQNDFVTGTLGNQEAQAIVPNVQAKVKEYADRGDWIILTRDTHEENYLDTPEGKKLPVKHCINGTEGWQIVPELEVENCEYIDKPTFGWLNWEGFGSNDEIELVGVCTDICVVSNALILKAKYPEVIISVDVSCCAGVTPEKQAAALETMKSCQIDVYR</sequence>
<dbReference type="SUPFAM" id="SSF52499">
    <property type="entry name" value="Isochorismatase-like hydrolases"/>
    <property type="match status" value="1"/>
</dbReference>
<dbReference type="InterPro" id="IPR000868">
    <property type="entry name" value="Isochorismatase-like_dom"/>
</dbReference>